<reference evidence="2" key="1">
    <citation type="submission" date="2016-10" db="EMBL/GenBank/DDBJ databases">
        <authorList>
            <person name="Varghese N."/>
            <person name="Submissions S."/>
        </authorList>
    </citation>
    <scope>NUCLEOTIDE SEQUENCE [LARGE SCALE GENOMIC DNA]</scope>
    <source>
        <strain evidence="2">Gh-105</strain>
    </source>
</reference>
<sequence>MAIQTVRQLCRISDLVDDDGLVDQIANLDDLHRGIDADAFFRRNHFTEGLSALVRNGFDRLSGRSSGGAFYLSQSMGGGKTHSLIAFALLAQDDGLRHRIIPNIAPTATFGAAKVVVFNGHQNPENFLWGLVAERLGRPETMSRFWKDGAKVPGVDAWEAALGTEPVLILLDELPSYLQMAEGQSVGNSTLADITIGALERLFNALTRLPRACVVVTNLMDDVFAEGSGRLKTLINNLNKQYGKYAHAITPVQQNSGEVFQIIRRKLFDDLPPDDVIDEVAQAYVDELNKAKKIDDIASVPESFIQRIRETYPFHPSIRDIVARFKENPGYQQTRALIRILRLAVRNAWKSDEQIFLIGLQHLDLNHGGTVEEIRKINNHFTNAISKDVADRGNALAELIDDAAGSTTATSVSKLVLMASLSTAEQPILGLRRSDIVECLVDPLTRTSAISTALDKLSGTAEYLFKGPDERVYFGQTANVISEINNTATSLTEEVVDNELRKKLAEIFEPRSKALYRTLAILPSLDEIKVLEDDVTLIVLERSAKDLPKALTDWWAKLDRQNRVLVLTADLTSLGTLRNVARQIRAITIVEKATLARHGKDSTQSKEVETIRVRAANSFTSSARETFTTLVFPAERGLRDFGQFQMVFDNNDYRGEEQILATLEQRGKFYPSAKVEKEIKALREEAETALFDANMVQRSELRRKAAAKPGWYWLASGGLDYLIEESVRTKHWRLRNDLVEKDYQRETSVSVRLDGPLDAMLDKGIYKLVILPEEADIVYASESGPPDPSVSGRVTGRSYETSASRVWFLGVNSKGEAITGPVHEWLAPVLMAAHATSTSGGLQVEWTVIPRAAEIRATFDGTDPSRGTVVTQPLSVPHDAFEVRLLPVVDGRTGDVSVIRRAGSSRLPSEPRVIRDDWPLTLLERQKFDSITRLTDALSALKSAHGSAVHGGQVDVGTEEPETFADTTFGDDVALRPEAIETIMATLAAAGGFTATRANGSFNSISFASGKDYKVFADALGLDFERMAWSQDEGR</sequence>
<dbReference type="OrthoDB" id="9757917at2"/>
<name>A0A1I2T7K6_9HYPH</name>
<dbReference type="InterPro" id="IPR007555">
    <property type="entry name" value="DUF499"/>
</dbReference>
<dbReference type="Proteomes" id="UP000199229">
    <property type="component" value="Unassembled WGS sequence"/>
</dbReference>
<evidence type="ECO:0000313" key="1">
    <source>
        <dbReference type="EMBL" id="SFG58291.1"/>
    </source>
</evidence>
<organism evidence="1 2">
    <name type="scientific">Methylobacterium gossipiicola</name>
    <dbReference type="NCBI Taxonomy" id="582675"/>
    <lineage>
        <taxon>Bacteria</taxon>
        <taxon>Pseudomonadati</taxon>
        <taxon>Pseudomonadota</taxon>
        <taxon>Alphaproteobacteria</taxon>
        <taxon>Hyphomicrobiales</taxon>
        <taxon>Methylobacteriaceae</taxon>
        <taxon>Methylobacterium</taxon>
    </lineage>
</organism>
<evidence type="ECO:0000313" key="2">
    <source>
        <dbReference type="Proteomes" id="UP000199229"/>
    </source>
</evidence>
<keyword evidence="2" id="KW-1185">Reference proteome</keyword>
<gene>
    <name evidence="1" type="ORF">SAMN05192565_10629</name>
</gene>
<proteinExistence type="predicted"/>
<dbReference type="Pfam" id="PF04465">
    <property type="entry name" value="DUF499"/>
    <property type="match status" value="1"/>
</dbReference>
<dbReference type="RefSeq" id="WP_091970185.1">
    <property type="nucleotide sequence ID" value="NZ_FOPM01000006.1"/>
</dbReference>
<dbReference type="EMBL" id="FOPM01000006">
    <property type="protein sequence ID" value="SFG58291.1"/>
    <property type="molecule type" value="Genomic_DNA"/>
</dbReference>
<protein>
    <submittedName>
        <fullName evidence="1">Predicted ATPase, AAA+ superfamily</fullName>
    </submittedName>
</protein>
<dbReference type="STRING" id="582675.SAMN05192565_10629"/>
<dbReference type="AlphaFoldDB" id="A0A1I2T7K6"/>
<accession>A0A1I2T7K6</accession>